<dbReference type="InterPro" id="IPR014710">
    <property type="entry name" value="RmlC-like_jellyroll"/>
</dbReference>
<dbReference type="EMBL" id="MFFM01000048">
    <property type="protein sequence ID" value="OGF08129.1"/>
    <property type="molecule type" value="Genomic_DNA"/>
</dbReference>
<evidence type="ECO:0000313" key="4">
    <source>
        <dbReference type="Proteomes" id="UP000177230"/>
    </source>
</evidence>
<feature type="domain" description="PseI/NeuA/B-like" evidence="1">
    <location>
        <begin position="44"/>
        <end position="244"/>
    </location>
</feature>
<evidence type="ECO:0008006" key="5">
    <source>
        <dbReference type="Google" id="ProtNLM"/>
    </source>
</evidence>
<dbReference type="Pfam" id="PF03102">
    <property type="entry name" value="NeuB"/>
    <property type="match status" value="1"/>
</dbReference>
<dbReference type="PANTHER" id="PTHR42966">
    <property type="entry name" value="N-ACETYLNEURAMINATE SYNTHASE"/>
    <property type="match status" value="1"/>
</dbReference>
<organism evidence="3 4">
    <name type="scientific">Candidatus Edwardsbacteria bacterium GWF2_54_11</name>
    <dbReference type="NCBI Taxonomy" id="1817851"/>
    <lineage>
        <taxon>Bacteria</taxon>
        <taxon>Candidatus Edwardsiibacteriota</taxon>
    </lineage>
</organism>
<dbReference type="SUPFAM" id="SSF51182">
    <property type="entry name" value="RmlC-like cupins"/>
    <property type="match status" value="1"/>
</dbReference>
<protein>
    <recommendedName>
        <fullName evidence="5">Spore coat protein</fullName>
    </recommendedName>
</protein>
<dbReference type="InterPro" id="IPR051690">
    <property type="entry name" value="PseI-like"/>
</dbReference>
<dbReference type="Gene3D" id="3.20.20.70">
    <property type="entry name" value="Aldolase class I"/>
    <property type="match status" value="1"/>
</dbReference>
<gene>
    <name evidence="3" type="ORF">A2024_08085</name>
</gene>
<dbReference type="InterPro" id="IPR011051">
    <property type="entry name" value="RmlC_Cupin_sf"/>
</dbReference>
<dbReference type="SUPFAM" id="SSF51569">
    <property type="entry name" value="Aldolase"/>
    <property type="match status" value="1"/>
</dbReference>
<feature type="domain" description="Cupin type-2" evidence="2">
    <location>
        <begin position="400"/>
        <end position="459"/>
    </location>
</feature>
<reference evidence="3 4" key="1">
    <citation type="journal article" date="2016" name="Nat. Commun.">
        <title>Thousands of microbial genomes shed light on interconnected biogeochemical processes in an aquifer system.</title>
        <authorList>
            <person name="Anantharaman K."/>
            <person name="Brown C.T."/>
            <person name="Hug L.A."/>
            <person name="Sharon I."/>
            <person name="Castelle C.J."/>
            <person name="Probst A.J."/>
            <person name="Thomas B.C."/>
            <person name="Singh A."/>
            <person name="Wilkins M.J."/>
            <person name="Karaoz U."/>
            <person name="Brodie E.L."/>
            <person name="Williams K.H."/>
            <person name="Hubbard S.S."/>
            <person name="Banfield J.F."/>
        </authorList>
    </citation>
    <scope>NUCLEOTIDE SEQUENCE [LARGE SCALE GENOMIC DNA]</scope>
</reference>
<comment type="caution">
    <text evidence="3">The sequence shown here is derived from an EMBL/GenBank/DDBJ whole genome shotgun (WGS) entry which is preliminary data.</text>
</comment>
<dbReference type="GO" id="GO:0016051">
    <property type="term" value="P:carbohydrate biosynthetic process"/>
    <property type="evidence" value="ECO:0007669"/>
    <property type="project" value="InterPro"/>
</dbReference>
<evidence type="ECO:0000259" key="1">
    <source>
        <dbReference type="Pfam" id="PF03102"/>
    </source>
</evidence>
<evidence type="ECO:0000259" key="2">
    <source>
        <dbReference type="Pfam" id="PF07883"/>
    </source>
</evidence>
<dbReference type="AlphaFoldDB" id="A0A1F5R142"/>
<evidence type="ECO:0000313" key="3">
    <source>
        <dbReference type="EMBL" id="OGF08129.1"/>
    </source>
</evidence>
<dbReference type="Pfam" id="PF07883">
    <property type="entry name" value="Cupin_2"/>
    <property type="match status" value="1"/>
</dbReference>
<proteinExistence type="predicted"/>
<dbReference type="Gene3D" id="3.90.1210.10">
    <property type="entry name" value="Antifreeze-like/N-acetylneuraminic acid synthase C-terminal domain"/>
    <property type="match status" value="1"/>
</dbReference>
<dbReference type="GO" id="GO:0047444">
    <property type="term" value="F:N-acylneuraminate-9-phosphate synthase activity"/>
    <property type="evidence" value="ECO:0007669"/>
    <property type="project" value="TreeGrafter"/>
</dbReference>
<dbReference type="InterPro" id="IPR013132">
    <property type="entry name" value="PseI/NeuA/B-like_N"/>
</dbReference>
<dbReference type="Proteomes" id="UP000177230">
    <property type="component" value="Unassembled WGS sequence"/>
</dbReference>
<accession>A0A1F5R142</accession>
<sequence length="497" mass="55234">MKEFFKGLFIFEMANNHQGSVEHGLRIIEEMGALSKKHGIRAGVKLQYRELDTFIHKDHINSGASKHVKRFLDTRLNASQFQQLVQAIKEQGMEAICTPFDEPSVALLVEHGISIIKIASCSANDWPLLEEICKTGKPVIASTGGLTLPQIDKIASFCGHRHTNFALLHCVGVYPAGNQSINAGFIDKLRNRYPGTAIGYSGHEAPDNLDVVKIAVAKGAQILERHVGVETDKIKLNAYSMNPVQTGKWLEAALLARAICGPGEDKQVTRDELDSLRSLMRGAFAAGHVKNGEVLSRDKVYFAIPCLEGQTTAFEYHESMTAAGDYRPDQPIKEIRGERSKIDLVRSVVHEVKGMLNEANIVPGSDVLIELSHHYGIERIREYGAVIVDIVNRMYCKKLLIVLPGQKHPTHHHKTKEETFHLLSGDIEINLGDNQLVKMTPGDTLLVEPGTRHSFTSRSGAIIEEISTTHIKGDSYYDDEAINKKDLLERKTVVENW</sequence>
<name>A0A1F5R142_9BACT</name>
<dbReference type="InterPro" id="IPR013785">
    <property type="entry name" value="Aldolase_TIM"/>
</dbReference>
<dbReference type="InterPro" id="IPR013096">
    <property type="entry name" value="Cupin_2"/>
</dbReference>
<dbReference type="Gene3D" id="2.60.120.10">
    <property type="entry name" value="Jelly Rolls"/>
    <property type="match status" value="1"/>
</dbReference>
<dbReference type="PANTHER" id="PTHR42966:SF3">
    <property type="entry name" value="BLR5971 PROTEIN"/>
    <property type="match status" value="1"/>
</dbReference>